<dbReference type="InterPro" id="IPR049517">
    <property type="entry name" value="ACX-like_C"/>
</dbReference>
<feature type="domain" description="Hydantoinase/oxoprolinase N-terminal" evidence="2">
    <location>
        <begin position="12"/>
        <end position="185"/>
    </location>
</feature>
<name>A0A0F9GTA6_9ZZZZ</name>
<dbReference type="PANTHER" id="PTHR11365">
    <property type="entry name" value="5-OXOPROLINASE RELATED"/>
    <property type="match status" value="1"/>
</dbReference>
<feature type="domain" description="Hydantoinase A/oxoprolinase" evidence="1">
    <location>
        <begin position="208"/>
        <end position="495"/>
    </location>
</feature>
<dbReference type="InterPro" id="IPR045079">
    <property type="entry name" value="Oxoprolinase-like"/>
</dbReference>
<evidence type="ECO:0000259" key="1">
    <source>
        <dbReference type="Pfam" id="PF01968"/>
    </source>
</evidence>
<proteinExistence type="predicted"/>
<dbReference type="Pfam" id="PF01968">
    <property type="entry name" value="Hydantoinase_A"/>
    <property type="match status" value="1"/>
</dbReference>
<dbReference type="Pfam" id="PF05378">
    <property type="entry name" value="Hydant_A_N"/>
    <property type="match status" value="1"/>
</dbReference>
<dbReference type="SUPFAM" id="SSF53067">
    <property type="entry name" value="Actin-like ATPase domain"/>
    <property type="match status" value="1"/>
</dbReference>
<organism evidence="4">
    <name type="scientific">marine sediment metagenome</name>
    <dbReference type="NCBI Taxonomy" id="412755"/>
    <lineage>
        <taxon>unclassified sequences</taxon>
        <taxon>metagenomes</taxon>
        <taxon>ecological metagenomes</taxon>
    </lineage>
</organism>
<dbReference type="GO" id="GO:0017168">
    <property type="term" value="F:5-oxoprolinase (ATP-hydrolyzing) activity"/>
    <property type="evidence" value="ECO:0007669"/>
    <property type="project" value="TreeGrafter"/>
</dbReference>
<dbReference type="AlphaFoldDB" id="A0A0F9GTA6"/>
<dbReference type="GO" id="GO:0005829">
    <property type="term" value="C:cytosol"/>
    <property type="evidence" value="ECO:0007669"/>
    <property type="project" value="TreeGrafter"/>
</dbReference>
<dbReference type="PANTHER" id="PTHR11365:SF23">
    <property type="entry name" value="HYPOTHETICAL 5-OXOPROLINASE (EUROFUNG)-RELATED"/>
    <property type="match status" value="1"/>
</dbReference>
<comment type="caution">
    <text evidence="4">The sequence shown here is derived from an EMBL/GenBank/DDBJ whole genome shotgun (WGS) entry which is preliminary data.</text>
</comment>
<gene>
    <name evidence="4" type="ORF">LCGC14_1870410</name>
</gene>
<dbReference type="InterPro" id="IPR002821">
    <property type="entry name" value="Hydantoinase_A"/>
</dbReference>
<dbReference type="Pfam" id="PF19278">
    <property type="entry name" value="Hydant_A_C"/>
    <property type="match status" value="1"/>
</dbReference>
<dbReference type="GO" id="GO:0006749">
    <property type="term" value="P:glutathione metabolic process"/>
    <property type="evidence" value="ECO:0007669"/>
    <property type="project" value="TreeGrafter"/>
</dbReference>
<evidence type="ECO:0000259" key="3">
    <source>
        <dbReference type="Pfam" id="PF19278"/>
    </source>
</evidence>
<evidence type="ECO:0000259" key="2">
    <source>
        <dbReference type="Pfam" id="PF05378"/>
    </source>
</evidence>
<dbReference type="InterPro" id="IPR043129">
    <property type="entry name" value="ATPase_NBD"/>
</dbReference>
<sequence>MSQQNDTAALVVGVDVGGTFTDTIAVDTENKRVYLNKVSSTPSDPSNAFMNGLKKIGEPLGKIKRIIHGTTHATNTIIERKGAVTGLITTKGFRDILEIRRGNRPRGHAFDLQWTKQDPLIPRYLRIGVPERIASEGNIFRELEEESLLRAVEFLIKHGVTSLAISFLFSYINPIHERKAKKIIGQKFPQLYTSISSGILPEWREYERGCATVADAYVKPVMTQYIGHLEQKLKNNGYSRQFFIMNSNGGIMTSNITKEQPIQTFLSGPVAGVVAANFIGKKAGFDNLISIDMGGTSFDTSLTRKGEFVYTTESEIEEGVPIKISMLDIRTIGAGGGSIAWIDSGGLLKVGPQSAGTDPGPVCYGTGGKEPTVTDANLILGRLNPNYFLGGEQKLQEGLAKEVIQEKIANSLNGSWVEAAQGIIRVVVADMARNIRVISTERGLDPREFALVAFGGAGPLHAALIARELGIHHVIVPPYPGLTSAVGLLLCDLKFDTVRSLFCCIERDGTELIARFLSEMLEQGIRLLEDEGYRNQPICLTSLDMRYSGQNYEINIPVNKDNLPVEDIAKRFDERHKYLYGFYLSNVPHEVLRVRTSVIGQVLDKDDIFNALSANEEVRSFSEPVEVRKVWDDSNQLKDHKIYKRANMSKHINIKGPAIIEQMDSTIYIPSWAKAVIDSFGNIVISITSD</sequence>
<protein>
    <recommendedName>
        <fullName evidence="5">Hydantoinase/oxoprolinase N-terminal domain-containing protein</fullName>
    </recommendedName>
</protein>
<evidence type="ECO:0000313" key="4">
    <source>
        <dbReference type="EMBL" id="KKL93866.1"/>
    </source>
</evidence>
<reference evidence="4" key="1">
    <citation type="journal article" date="2015" name="Nature">
        <title>Complex archaea that bridge the gap between prokaryotes and eukaryotes.</title>
        <authorList>
            <person name="Spang A."/>
            <person name="Saw J.H."/>
            <person name="Jorgensen S.L."/>
            <person name="Zaremba-Niedzwiedzka K."/>
            <person name="Martijn J."/>
            <person name="Lind A.E."/>
            <person name="van Eijk R."/>
            <person name="Schleper C."/>
            <person name="Guy L."/>
            <person name="Ettema T.J."/>
        </authorList>
    </citation>
    <scope>NUCLEOTIDE SEQUENCE</scope>
</reference>
<dbReference type="InterPro" id="IPR008040">
    <property type="entry name" value="Hydant_A_N"/>
</dbReference>
<accession>A0A0F9GTA6</accession>
<dbReference type="EMBL" id="LAZR01019078">
    <property type="protein sequence ID" value="KKL93866.1"/>
    <property type="molecule type" value="Genomic_DNA"/>
</dbReference>
<evidence type="ECO:0008006" key="5">
    <source>
        <dbReference type="Google" id="ProtNLM"/>
    </source>
</evidence>
<feature type="domain" description="Acetophenone carboxylase-like C-terminal" evidence="3">
    <location>
        <begin position="513"/>
        <end position="680"/>
    </location>
</feature>